<name>A0A9P8CUU1_MORAP</name>
<evidence type="ECO:0000256" key="1">
    <source>
        <dbReference type="SAM" id="SignalP"/>
    </source>
</evidence>
<dbReference type="Proteomes" id="UP000717515">
    <property type="component" value="Unassembled WGS sequence"/>
</dbReference>
<evidence type="ECO:0000313" key="2">
    <source>
        <dbReference type="EMBL" id="KAG9319206.1"/>
    </source>
</evidence>
<protein>
    <submittedName>
        <fullName evidence="2">Uncharacterized protein</fullName>
    </submittedName>
</protein>
<gene>
    <name evidence="2" type="ORF">KVV02_003970</name>
</gene>
<accession>A0A9P8CUU1</accession>
<feature type="chain" id="PRO_5040143123" evidence="1">
    <location>
        <begin position="33"/>
        <end position="147"/>
    </location>
</feature>
<dbReference type="EMBL" id="JAIFTL010000547">
    <property type="protein sequence ID" value="KAG9319206.1"/>
    <property type="molecule type" value="Genomic_DNA"/>
</dbReference>
<evidence type="ECO:0000313" key="3">
    <source>
        <dbReference type="Proteomes" id="UP000717515"/>
    </source>
</evidence>
<sequence length="147" mass="16272">MRYYISSLSLPTFMAFLSALVLLAMNPTPVQADCFLECTEITLKIFSCHPWVSITDGDTPDKMPTIGVNSDLDNCLCNQDTMRIYRKCEICRDFNNFNSTINKFVSDCKIQRQDRVLVNGASSSHSLGKVVAVAGAVIVALTFSLAF</sequence>
<proteinExistence type="predicted"/>
<organism evidence="2 3">
    <name type="scientific">Mortierella alpina</name>
    <name type="common">Oleaginous fungus</name>
    <name type="synonym">Mortierella renispora</name>
    <dbReference type="NCBI Taxonomy" id="64518"/>
    <lineage>
        <taxon>Eukaryota</taxon>
        <taxon>Fungi</taxon>
        <taxon>Fungi incertae sedis</taxon>
        <taxon>Mucoromycota</taxon>
        <taxon>Mortierellomycotina</taxon>
        <taxon>Mortierellomycetes</taxon>
        <taxon>Mortierellales</taxon>
        <taxon>Mortierellaceae</taxon>
        <taxon>Mortierella</taxon>
    </lineage>
</organism>
<reference evidence="2" key="1">
    <citation type="submission" date="2021-07" db="EMBL/GenBank/DDBJ databases">
        <title>Draft genome of Mortierella alpina, strain LL118, isolated from an aspen leaf litter sample.</title>
        <authorList>
            <person name="Yang S."/>
            <person name="Vinatzer B.A."/>
        </authorList>
    </citation>
    <scope>NUCLEOTIDE SEQUENCE</scope>
    <source>
        <strain evidence="2">LL118</strain>
    </source>
</reference>
<dbReference type="AlphaFoldDB" id="A0A9P8CUU1"/>
<keyword evidence="1" id="KW-0732">Signal</keyword>
<comment type="caution">
    <text evidence="2">The sequence shown here is derived from an EMBL/GenBank/DDBJ whole genome shotgun (WGS) entry which is preliminary data.</text>
</comment>
<feature type="signal peptide" evidence="1">
    <location>
        <begin position="1"/>
        <end position="32"/>
    </location>
</feature>